<keyword evidence="2" id="KW-0808">Transferase</keyword>
<evidence type="ECO:0000256" key="1">
    <source>
        <dbReference type="ARBA" id="ARBA00007737"/>
    </source>
</evidence>
<evidence type="ECO:0000313" key="6">
    <source>
        <dbReference type="EMBL" id="CAK0732501.1"/>
    </source>
</evidence>
<comment type="caution">
    <text evidence="6">The sequence shown here is derived from an EMBL/GenBank/DDBJ whole genome shotgun (WGS) entry which is preliminary data.</text>
</comment>
<proteinExistence type="inferred from homology"/>
<evidence type="ECO:0000256" key="4">
    <source>
        <dbReference type="ARBA" id="ARBA00023277"/>
    </source>
</evidence>
<keyword evidence="4" id="KW-0119">Carbohydrate metabolism</keyword>
<reference evidence="6 7" key="1">
    <citation type="submission" date="2023-10" db="EMBL/GenBank/DDBJ databases">
        <authorList>
            <person name="Maclean D."/>
            <person name="Macfadyen A."/>
        </authorList>
    </citation>
    <scope>NUCLEOTIDE SEQUENCE [LARGE SCALE GENOMIC DNA]</scope>
</reference>
<keyword evidence="7" id="KW-1185">Reference proteome</keyword>
<sequence length="419" mass="46303">MGDNRRAMMRRPVIFAAYCCTVSLLCMRSSCSIEPRQGSSRRRLMEACKFGKPELSPEAALLGQERRATTSLLLSTEVTAAQGLANQHSVLLSLLTLGMAAGVDRILLPPHMHRSAFTSTAQWEAGPTEALWDVESIRTHVRKGGIELQESRPADYETVSLECSFAHLALDIADAAYIMKQRTLSALAGLPESQTGYRLHIFLPDIPFSLHTRFSDIYRGNMLAAKFAPQLRQIAHHVSQALSEEHHVGSYNGVHLRLEEDVKGHVDSQGGLQSQQAAYLKAMSKAGFDEGTPVYVASGVFSRNDAVPASEYIAQVVSWVRGKKWRKFASRVFTREELLPEEMTEHLTSEQRAAVDCMTLVDAVRFAALAGSSMSHLVHELRTLRGHSQDSSAILGDTNVGLYKWTYSVKSEGGQRDED</sequence>
<dbReference type="InterPro" id="IPR019378">
    <property type="entry name" value="GDP-Fuc_O-FucTrfase"/>
</dbReference>
<protein>
    <recommendedName>
        <fullName evidence="5">O-fucosyltransferase family protein</fullName>
    </recommendedName>
</protein>
<evidence type="ECO:0000256" key="3">
    <source>
        <dbReference type="ARBA" id="ARBA00023253"/>
    </source>
</evidence>
<dbReference type="Gene3D" id="3.40.50.11350">
    <property type="match status" value="1"/>
</dbReference>
<dbReference type="GO" id="GO:0006004">
    <property type="term" value="P:fucose metabolic process"/>
    <property type="evidence" value="ECO:0007669"/>
    <property type="project" value="UniProtKB-KW"/>
</dbReference>
<dbReference type="GO" id="GO:0016740">
    <property type="term" value="F:transferase activity"/>
    <property type="evidence" value="ECO:0007669"/>
    <property type="project" value="UniProtKB-KW"/>
</dbReference>
<gene>
    <name evidence="6" type="ORF">CVIRNUC_000139</name>
</gene>
<evidence type="ECO:0000256" key="5">
    <source>
        <dbReference type="ARBA" id="ARBA00030350"/>
    </source>
</evidence>
<keyword evidence="3" id="KW-0294">Fucose metabolism</keyword>
<accession>A0AAV1HQK6</accession>
<evidence type="ECO:0000313" key="7">
    <source>
        <dbReference type="Proteomes" id="UP001314263"/>
    </source>
</evidence>
<dbReference type="Proteomes" id="UP001314263">
    <property type="component" value="Unassembled WGS sequence"/>
</dbReference>
<dbReference type="EMBL" id="CAUYUE010000001">
    <property type="protein sequence ID" value="CAK0732501.1"/>
    <property type="molecule type" value="Genomic_DNA"/>
</dbReference>
<dbReference type="AlphaFoldDB" id="A0AAV1HQK6"/>
<organism evidence="6 7">
    <name type="scientific">Coccomyxa viridis</name>
    <dbReference type="NCBI Taxonomy" id="1274662"/>
    <lineage>
        <taxon>Eukaryota</taxon>
        <taxon>Viridiplantae</taxon>
        <taxon>Chlorophyta</taxon>
        <taxon>core chlorophytes</taxon>
        <taxon>Trebouxiophyceae</taxon>
        <taxon>Trebouxiophyceae incertae sedis</taxon>
        <taxon>Coccomyxaceae</taxon>
        <taxon>Coccomyxa</taxon>
    </lineage>
</organism>
<name>A0AAV1HQK6_9CHLO</name>
<dbReference type="Pfam" id="PF10250">
    <property type="entry name" value="O-FucT"/>
    <property type="match status" value="1"/>
</dbReference>
<evidence type="ECO:0000256" key="2">
    <source>
        <dbReference type="ARBA" id="ARBA00022679"/>
    </source>
</evidence>
<comment type="similarity">
    <text evidence="1">Belongs to the glycosyltransferase GT106 family.</text>
</comment>